<protein>
    <recommendedName>
        <fullName evidence="2">F-box domain-containing protein</fullName>
    </recommendedName>
</protein>
<accession>R4XDA9</accession>
<reference evidence="3 4" key="1">
    <citation type="journal article" date="2013" name="MBio">
        <title>Genome sequencing of the plant pathogen Taphrina deformans, the causal agent of peach leaf curl.</title>
        <authorList>
            <person name="Cisse O.H."/>
            <person name="Almeida J.M.G.C.F."/>
            <person name="Fonseca A."/>
            <person name="Kumar A.A."/>
            <person name="Salojaervi J."/>
            <person name="Overmyer K."/>
            <person name="Hauser P.M."/>
            <person name="Pagni M."/>
        </authorList>
    </citation>
    <scope>NUCLEOTIDE SEQUENCE [LARGE SCALE GENOMIC DNA]</scope>
    <source>
        <strain evidence="4">PYCC 5710 / ATCC 11124 / CBS 356.35 / IMI 108563 / JCM 9778 / NBRC 8474</strain>
    </source>
</reference>
<dbReference type="AlphaFoldDB" id="R4XDA9"/>
<name>R4XDA9_TAPDE</name>
<dbReference type="EMBL" id="CAHR02000185">
    <property type="protein sequence ID" value="CCG83866.1"/>
    <property type="molecule type" value="Genomic_DNA"/>
</dbReference>
<evidence type="ECO:0000259" key="2">
    <source>
        <dbReference type="PROSITE" id="PS50181"/>
    </source>
</evidence>
<keyword evidence="4" id="KW-1185">Reference proteome</keyword>
<dbReference type="PROSITE" id="PS50181">
    <property type="entry name" value="FBOX"/>
    <property type="match status" value="1"/>
</dbReference>
<comment type="caution">
    <text evidence="3">The sequence shown here is derived from an EMBL/GenBank/DDBJ whole genome shotgun (WGS) entry which is preliminary data.</text>
</comment>
<gene>
    <name evidence="3" type="ORF">TAPDE_004192</name>
</gene>
<organism evidence="3 4">
    <name type="scientific">Taphrina deformans (strain PYCC 5710 / ATCC 11124 / CBS 356.35 / IMI 108563 / JCM 9778 / NBRC 8474)</name>
    <name type="common">Peach leaf curl fungus</name>
    <name type="synonym">Lalaria deformans</name>
    <dbReference type="NCBI Taxonomy" id="1097556"/>
    <lineage>
        <taxon>Eukaryota</taxon>
        <taxon>Fungi</taxon>
        <taxon>Dikarya</taxon>
        <taxon>Ascomycota</taxon>
        <taxon>Taphrinomycotina</taxon>
        <taxon>Taphrinomycetes</taxon>
        <taxon>Taphrinales</taxon>
        <taxon>Taphrinaceae</taxon>
        <taxon>Taphrina</taxon>
    </lineage>
</organism>
<feature type="domain" description="F-box" evidence="2">
    <location>
        <begin position="38"/>
        <end position="89"/>
    </location>
</feature>
<evidence type="ECO:0000313" key="4">
    <source>
        <dbReference type="Proteomes" id="UP000013776"/>
    </source>
</evidence>
<evidence type="ECO:0000313" key="3">
    <source>
        <dbReference type="EMBL" id="CCG83866.1"/>
    </source>
</evidence>
<evidence type="ECO:0000256" key="1">
    <source>
        <dbReference type="SAM" id="MobiDB-lite"/>
    </source>
</evidence>
<dbReference type="VEuPathDB" id="FungiDB:TAPDE_004192"/>
<dbReference type="Proteomes" id="UP000013776">
    <property type="component" value="Unassembled WGS sequence"/>
</dbReference>
<sequence>MVGDESSSAPPAESRLASASLSDQESGSEYSFSSSSAAAGSSALPIEILAQILNHVSFPDLYGSTQFVDRIWHFATTQLILGNAIFLRKLVTTNYGTLIRTNSLIENESRHVTSSLKDDTWPGVALDTSRATEFPGISSTRWRGSSDGKWLFLDVQDFYNQPNLPYILRGRLLTYREQSALTDEEYDTIQKISLEQDRPVLLDVCDFDNSEGDILIDLSECYRLLYADYETLSAERKSLVAMLEADLWTAWAQKHGKYWGKKVWSVYKEGVFIDTLDQFQESLKNSYHGLEHVFDKWDLVRRKMEVYEQVSLQYLADHPRVAFEKSYKQLPASWAGPNPELTITRLDETMNRVVLTHRARYDKTIDLMVREFAWTRTGGIASGILSDDDYEQMYVDWKKQMMVVWSSKTVYESRLTPNLSQSLVHGTDEDYHV</sequence>
<feature type="region of interest" description="Disordered" evidence="1">
    <location>
        <begin position="1"/>
        <end position="29"/>
    </location>
</feature>
<proteinExistence type="predicted"/>
<dbReference type="InterPro" id="IPR001810">
    <property type="entry name" value="F-box_dom"/>
</dbReference>